<dbReference type="eggNOG" id="ENOG502RZ0H">
    <property type="taxonomic scope" value="Eukaryota"/>
</dbReference>
<dbReference type="Proteomes" id="UP000002258">
    <property type="component" value="Chromosome 4"/>
</dbReference>
<proteinExistence type="inferred from homology"/>
<dbReference type="PANTHER" id="PTHR28047">
    <property type="entry name" value="PROTEIN DCG1"/>
    <property type="match status" value="1"/>
</dbReference>
<dbReference type="Gene3D" id="3.40.50.12500">
    <property type="match status" value="1"/>
</dbReference>
<name>A3LUD0_PICST</name>
<sequence length="230" mass="24719">MKLLVINPNSSEKVTENLSKTVSSPEGVELVFYTGPESAPREIVPSTSCASEQAVLPDLVSKGAIEIYDGFLVCCYSEHPLVGSLQKLTSKPVLGIMQATLLYGLSVGSKSVIITSVSEWNEVLDTAVTDFVGSSSFPSRKFAPTRALDVSVLSLSDPEEFKKIENRVDVVLNKEYADENIKTVLLGCAGMAGLNEKLSAAFEGVVFVDSVKVGVELLASLCRFRSQLHP</sequence>
<evidence type="ECO:0000313" key="3">
    <source>
        <dbReference type="Proteomes" id="UP000002258"/>
    </source>
</evidence>
<reference evidence="2 3" key="1">
    <citation type="journal article" date="2007" name="Nat. Biotechnol.">
        <title>Genome sequence of the lignocellulose-bioconverting and xylose-fermenting yeast Pichia stipitis.</title>
        <authorList>
            <person name="Jeffries T.W."/>
            <person name="Grigoriev I.V."/>
            <person name="Grimwood J."/>
            <person name="Laplaza J.M."/>
            <person name="Aerts A."/>
            <person name="Salamov A."/>
            <person name="Schmutz J."/>
            <person name="Lindquist E."/>
            <person name="Dehal P."/>
            <person name="Shapiro H."/>
            <person name="Jin Y.S."/>
            <person name="Passoth V."/>
            <person name="Richardson P.M."/>
        </authorList>
    </citation>
    <scope>NUCLEOTIDE SEQUENCE [LARGE SCALE GENOMIC DNA]</scope>
    <source>
        <strain evidence="3">ATCC 58785 / CBS 6054 / NBRC 10063 / NRRL Y-11545</strain>
    </source>
</reference>
<protein>
    <submittedName>
        <fullName evidence="2">Asp/Glu racemase</fullName>
    </submittedName>
</protein>
<dbReference type="InterPro" id="IPR053714">
    <property type="entry name" value="Iso_Racemase_Enz_sf"/>
</dbReference>
<dbReference type="InterPro" id="IPR015942">
    <property type="entry name" value="Asp/Glu/hydantoin_racemase"/>
</dbReference>
<comment type="similarity">
    <text evidence="1">Belongs to the HyuE racemase family.</text>
</comment>
<organism evidence="2 3">
    <name type="scientific">Scheffersomyces stipitis (strain ATCC 58785 / CBS 6054 / NBRC 10063 / NRRL Y-11545)</name>
    <name type="common">Yeast</name>
    <name type="synonym">Pichia stipitis</name>
    <dbReference type="NCBI Taxonomy" id="322104"/>
    <lineage>
        <taxon>Eukaryota</taxon>
        <taxon>Fungi</taxon>
        <taxon>Dikarya</taxon>
        <taxon>Ascomycota</taxon>
        <taxon>Saccharomycotina</taxon>
        <taxon>Pichiomycetes</taxon>
        <taxon>Debaryomycetaceae</taxon>
        <taxon>Scheffersomyces</taxon>
    </lineage>
</organism>
<dbReference type="OrthoDB" id="412018at2759"/>
<dbReference type="GO" id="GO:0047661">
    <property type="term" value="F:amino-acid racemase activity"/>
    <property type="evidence" value="ECO:0007669"/>
    <property type="project" value="InterPro"/>
</dbReference>
<dbReference type="FunCoup" id="A3LUD0">
    <property type="interactions" value="38"/>
</dbReference>
<keyword evidence="3" id="KW-1185">Reference proteome</keyword>
<dbReference type="RefSeq" id="XP_001384595.2">
    <property type="nucleotide sequence ID" value="XM_001384558.1"/>
</dbReference>
<dbReference type="Pfam" id="PF01177">
    <property type="entry name" value="Asp_Glu_race"/>
    <property type="match status" value="1"/>
</dbReference>
<dbReference type="KEGG" id="pic:PICST_31723"/>
<evidence type="ECO:0000256" key="1">
    <source>
        <dbReference type="ARBA" id="ARBA00038414"/>
    </source>
</evidence>
<dbReference type="GeneID" id="4838689"/>
<gene>
    <name evidence="2" type="ORF">PICST_31723</name>
</gene>
<dbReference type="InterPro" id="IPR052186">
    <property type="entry name" value="Hydantoin_racemase-like"/>
</dbReference>
<dbReference type="HOGENOM" id="CLU_053002_1_0_1"/>
<accession>A3LUD0</accession>
<dbReference type="STRING" id="322104.A3LUD0"/>
<dbReference type="InParanoid" id="A3LUD0"/>
<dbReference type="PANTHER" id="PTHR28047:SF5">
    <property type="entry name" value="PROTEIN DCG1"/>
    <property type="match status" value="1"/>
</dbReference>
<evidence type="ECO:0000313" key="2">
    <source>
        <dbReference type="EMBL" id="ABN66566.2"/>
    </source>
</evidence>
<dbReference type="AlphaFoldDB" id="A3LUD0"/>
<dbReference type="EMBL" id="CP000498">
    <property type="protein sequence ID" value="ABN66566.2"/>
    <property type="molecule type" value="Genomic_DNA"/>
</dbReference>
<dbReference type="OMA" id="ITSNKEW"/>